<feature type="region of interest" description="Disordered" evidence="1">
    <location>
        <begin position="34"/>
        <end position="83"/>
    </location>
</feature>
<gene>
    <name evidence="2" type="ORF">MTR67_026065</name>
</gene>
<organism evidence="2 3">
    <name type="scientific">Solanum verrucosum</name>
    <dbReference type="NCBI Taxonomy" id="315347"/>
    <lineage>
        <taxon>Eukaryota</taxon>
        <taxon>Viridiplantae</taxon>
        <taxon>Streptophyta</taxon>
        <taxon>Embryophyta</taxon>
        <taxon>Tracheophyta</taxon>
        <taxon>Spermatophyta</taxon>
        <taxon>Magnoliopsida</taxon>
        <taxon>eudicotyledons</taxon>
        <taxon>Gunneridae</taxon>
        <taxon>Pentapetalae</taxon>
        <taxon>asterids</taxon>
        <taxon>lamiids</taxon>
        <taxon>Solanales</taxon>
        <taxon>Solanaceae</taxon>
        <taxon>Solanoideae</taxon>
        <taxon>Solaneae</taxon>
        <taxon>Solanum</taxon>
    </lineage>
</organism>
<evidence type="ECO:0000313" key="3">
    <source>
        <dbReference type="Proteomes" id="UP001234989"/>
    </source>
</evidence>
<dbReference type="Proteomes" id="UP001234989">
    <property type="component" value="Chromosome 6"/>
</dbReference>
<evidence type="ECO:0000313" key="2">
    <source>
        <dbReference type="EMBL" id="WMV32680.1"/>
    </source>
</evidence>
<dbReference type="AlphaFoldDB" id="A0AAF0TZ22"/>
<accession>A0AAF0TZ22</accession>
<proteinExistence type="predicted"/>
<dbReference type="EMBL" id="CP133617">
    <property type="protein sequence ID" value="WMV32680.1"/>
    <property type="molecule type" value="Genomic_DNA"/>
</dbReference>
<sequence>MFLKGRYCNTRKLELNVRVRAVNLISRSLNEGFQGRTSRYDSPRTNQGSLRKTLGLPKKVSQNSPPTKGDPRPVWGPTPHGLRSQKMGCIQPPTDYQLSPWVHPRPVGMVSLFDTFEVRPWGIDLLRKSLEKVKFIQEKLLVAQSRQKKYEDRKVKDLGFMEEKFFRGAPGDSCVYAEEISW</sequence>
<reference evidence="2" key="1">
    <citation type="submission" date="2023-08" db="EMBL/GenBank/DDBJ databases">
        <title>A de novo genome assembly of Solanum verrucosum Schlechtendal, a Mexican diploid species geographically isolated from the other diploid A-genome species in potato relatives.</title>
        <authorList>
            <person name="Hosaka K."/>
        </authorList>
    </citation>
    <scope>NUCLEOTIDE SEQUENCE</scope>
    <source>
        <tissue evidence="2">Young leaves</tissue>
    </source>
</reference>
<evidence type="ECO:0000256" key="1">
    <source>
        <dbReference type="SAM" id="MobiDB-lite"/>
    </source>
</evidence>
<name>A0AAF0TZ22_SOLVR</name>
<keyword evidence="3" id="KW-1185">Reference proteome</keyword>
<protein>
    <submittedName>
        <fullName evidence="2">Uncharacterized protein</fullName>
    </submittedName>
</protein>